<accession>A0ABD1S8L2</accession>
<evidence type="ECO:0000313" key="8">
    <source>
        <dbReference type="EMBL" id="KAL2497057.1"/>
    </source>
</evidence>
<evidence type="ECO:0000256" key="4">
    <source>
        <dbReference type="ARBA" id="ARBA00022898"/>
    </source>
</evidence>
<dbReference type="CDD" id="cd00609">
    <property type="entry name" value="AAT_like"/>
    <property type="match status" value="1"/>
</dbReference>
<dbReference type="PANTHER" id="PTHR43795:SF20">
    <property type="entry name" value="TRYPTOPHAN AMINOTRANSFERASE-RELATED PROTEIN 3"/>
    <property type="match status" value="1"/>
</dbReference>
<sequence length="465" mass="51817">MAKFKGFLFGLFLVGSIALNIFFLTNNLYAGYVNKQQLSWSQRAAAEAEAVASVSCSGHGITYLDGLFLDGKPVCECNSCYGGPTCSHFLPDCVANADSGDPLFLEPFWMQHAESSALLVAGWHRMSYGFADQSSMSQVLQNHILKVHSISRNAITKGKYLVFGAGSTQLLSAAVFALSLNSSSLARVVAASPYYPVYKTQTDFFETAHFEFQGDALLMKRSSNSTGNVIEFVTSPNNPDGLLRKAVLQGSSVNAIYDHAYYWPHFTAIPAPADEDVMIFTISKLTGHAGSRFGWALVKDEDVYLNMLKYTQLAELGVSRDTQLRALQLLKVVLEGDGREIFHFAYEKMRDRWEKISQIVSLSKRYTIQDIPPQYCNFFEKVRGPSPAYVWLKCEREEDTNCNAVLRGANIIGRLGSLFNASDRYVRLSLLKRDDDFNLLLYRLKELVSKEGGANQLIEPKLIVL</sequence>
<comment type="similarity">
    <text evidence="2">Belongs to the alliinase family.</text>
</comment>
<dbReference type="Pfam" id="PF04863">
    <property type="entry name" value="EGF_alliinase"/>
    <property type="match status" value="1"/>
</dbReference>
<dbReference type="InterPro" id="IPR037029">
    <property type="entry name" value="Alliinase_N_sf"/>
</dbReference>
<name>A0ABD1S8L2_9LAMI</name>
<comment type="cofactor">
    <cofactor evidence="1">
        <name>pyridoxal 5'-phosphate</name>
        <dbReference type="ChEBI" id="CHEBI:597326"/>
    </cofactor>
</comment>
<dbReference type="Gene3D" id="3.40.640.10">
    <property type="entry name" value="Type I PLP-dependent aspartate aminotransferase-like (Major domain)"/>
    <property type="match status" value="1"/>
</dbReference>
<evidence type="ECO:0000313" key="9">
    <source>
        <dbReference type="Proteomes" id="UP001604336"/>
    </source>
</evidence>
<dbReference type="Gene3D" id="2.10.25.30">
    <property type="entry name" value="EGF-like, alliinase"/>
    <property type="match status" value="1"/>
</dbReference>
<evidence type="ECO:0000256" key="5">
    <source>
        <dbReference type="SAM" id="Phobius"/>
    </source>
</evidence>
<dbReference type="EMBL" id="JBFOLK010000007">
    <property type="protein sequence ID" value="KAL2497057.1"/>
    <property type="molecule type" value="Genomic_DNA"/>
</dbReference>
<evidence type="ECO:0000256" key="1">
    <source>
        <dbReference type="ARBA" id="ARBA00001933"/>
    </source>
</evidence>
<keyword evidence="5" id="KW-1133">Transmembrane helix</keyword>
<keyword evidence="5" id="KW-0472">Membrane</keyword>
<keyword evidence="3 8" id="KW-0032">Aminotransferase</keyword>
<keyword evidence="9" id="KW-1185">Reference proteome</keyword>
<feature type="domain" description="Alliinase C-terminal" evidence="7">
    <location>
        <begin position="95"/>
        <end position="448"/>
    </location>
</feature>
<dbReference type="PANTHER" id="PTHR43795">
    <property type="entry name" value="BIFUNCTIONAL ASPARTATE AMINOTRANSFERASE AND GLUTAMATE/ASPARTATE-PREPHENATE AMINOTRANSFERASE-RELATED"/>
    <property type="match status" value="1"/>
</dbReference>
<dbReference type="AlphaFoldDB" id="A0ABD1S8L2"/>
<proteinExistence type="inferred from homology"/>
<dbReference type="GO" id="GO:0008483">
    <property type="term" value="F:transaminase activity"/>
    <property type="evidence" value="ECO:0007669"/>
    <property type="project" value="UniProtKB-KW"/>
</dbReference>
<keyword evidence="4" id="KW-0663">Pyridoxal phosphate</keyword>
<feature type="transmembrane region" description="Helical" evidence="5">
    <location>
        <begin position="6"/>
        <end position="29"/>
    </location>
</feature>
<evidence type="ECO:0000259" key="7">
    <source>
        <dbReference type="Pfam" id="PF04864"/>
    </source>
</evidence>
<dbReference type="InterPro" id="IPR050478">
    <property type="entry name" value="Ethylene_sulfur-biosynth"/>
</dbReference>
<dbReference type="InterPro" id="IPR006948">
    <property type="entry name" value="Alliinase_C"/>
</dbReference>
<dbReference type="Pfam" id="PF04864">
    <property type="entry name" value="Alliinase_C"/>
    <property type="match status" value="1"/>
</dbReference>
<evidence type="ECO:0000259" key="6">
    <source>
        <dbReference type="Pfam" id="PF04863"/>
    </source>
</evidence>
<keyword evidence="5" id="KW-0812">Transmembrane</keyword>
<dbReference type="InterPro" id="IPR006947">
    <property type="entry name" value="EGF_alliinase"/>
</dbReference>
<dbReference type="SUPFAM" id="SSF53383">
    <property type="entry name" value="PLP-dependent transferases"/>
    <property type="match status" value="1"/>
</dbReference>
<evidence type="ECO:0000256" key="2">
    <source>
        <dbReference type="ARBA" id="ARBA00006312"/>
    </source>
</evidence>
<feature type="domain" description="Alliinase EGF-like" evidence="6">
    <location>
        <begin position="39"/>
        <end position="93"/>
    </location>
</feature>
<organism evidence="8 9">
    <name type="scientific">Abeliophyllum distichum</name>
    <dbReference type="NCBI Taxonomy" id="126358"/>
    <lineage>
        <taxon>Eukaryota</taxon>
        <taxon>Viridiplantae</taxon>
        <taxon>Streptophyta</taxon>
        <taxon>Embryophyta</taxon>
        <taxon>Tracheophyta</taxon>
        <taxon>Spermatophyta</taxon>
        <taxon>Magnoliopsida</taxon>
        <taxon>eudicotyledons</taxon>
        <taxon>Gunneridae</taxon>
        <taxon>Pentapetalae</taxon>
        <taxon>asterids</taxon>
        <taxon>lamiids</taxon>
        <taxon>Lamiales</taxon>
        <taxon>Oleaceae</taxon>
        <taxon>Forsythieae</taxon>
        <taxon>Abeliophyllum</taxon>
    </lineage>
</organism>
<protein>
    <submittedName>
        <fullName evidence="8">Tryptophan aminotransferase-related protein 4</fullName>
    </submittedName>
</protein>
<evidence type="ECO:0000256" key="3">
    <source>
        <dbReference type="ARBA" id="ARBA00022576"/>
    </source>
</evidence>
<dbReference type="InterPro" id="IPR015421">
    <property type="entry name" value="PyrdxlP-dep_Trfase_major"/>
</dbReference>
<dbReference type="Gene3D" id="3.90.1150.10">
    <property type="entry name" value="Aspartate Aminotransferase, domain 1"/>
    <property type="match status" value="1"/>
</dbReference>
<keyword evidence="3 8" id="KW-0808">Transferase</keyword>
<dbReference type="InterPro" id="IPR015422">
    <property type="entry name" value="PyrdxlP-dep_Trfase_small"/>
</dbReference>
<gene>
    <name evidence="8" type="ORF">Adt_22607</name>
</gene>
<dbReference type="InterPro" id="IPR015424">
    <property type="entry name" value="PyrdxlP-dep_Trfase"/>
</dbReference>
<reference evidence="9" key="1">
    <citation type="submission" date="2024-07" db="EMBL/GenBank/DDBJ databases">
        <title>Two chromosome-level genome assemblies of Korean endemic species Abeliophyllum distichum and Forsythia ovata (Oleaceae).</title>
        <authorList>
            <person name="Jang H."/>
        </authorList>
    </citation>
    <scope>NUCLEOTIDE SEQUENCE [LARGE SCALE GENOMIC DNA]</scope>
</reference>
<comment type="caution">
    <text evidence="8">The sequence shown here is derived from an EMBL/GenBank/DDBJ whole genome shotgun (WGS) entry which is preliminary data.</text>
</comment>
<dbReference type="Proteomes" id="UP001604336">
    <property type="component" value="Unassembled WGS sequence"/>
</dbReference>